<reference evidence="2 3" key="1">
    <citation type="submission" date="2019-07" db="EMBL/GenBank/DDBJ databases">
        <title>Microbispora hainanensis DSM 45428.</title>
        <authorList>
            <person name="Thawai C."/>
        </authorList>
    </citation>
    <scope>NUCLEOTIDE SEQUENCE [LARGE SCALE GENOMIC DNA]</scope>
    <source>
        <strain evidence="2 3">DSM 45428</strain>
    </source>
</reference>
<gene>
    <name evidence="2" type="ORF">FLX08_10510</name>
</gene>
<dbReference type="Proteomes" id="UP000316541">
    <property type="component" value="Unassembled WGS sequence"/>
</dbReference>
<feature type="compositionally biased region" description="Low complexity" evidence="1">
    <location>
        <begin position="69"/>
        <end position="84"/>
    </location>
</feature>
<dbReference type="AlphaFoldDB" id="A0A544YZ08"/>
<organism evidence="2 3">
    <name type="scientific">Microbispora hainanensis</name>
    <dbReference type="NCBI Taxonomy" id="568844"/>
    <lineage>
        <taxon>Bacteria</taxon>
        <taxon>Bacillati</taxon>
        <taxon>Actinomycetota</taxon>
        <taxon>Actinomycetes</taxon>
        <taxon>Streptosporangiales</taxon>
        <taxon>Streptosporangiaceae</taxon>
        <taxon>Microbispora</taxon>
    </lineage>
</organism>
<proteinExistence type="predicted"/>
<comment type="caution">
    <text evidence="2">The sequence shown here is derived from an EMBL/GenBank/DDBJ whole genome shotgun (WGS) entry which is preliminary data.</text>
</comment>
<protein>
    <recommendedName>
        <fullName evidence="4">DUF222 domain-containing protein</fullName>
    </recommendedName>
</protein>
<evidence type="ECO:0000256" key="1">
    <source>
        <dbReference type="SAM" id="MobiDB-lite"/>
    </source>
</evidence>
<name>A0A544YZ08_9ACTN</name>
<evidence type="ECO:0000313" key="3">
    <source>
        <dbReference type="Proteomes" id="UP000316541"/>
    </source>
</evidence>
<feature type="region of interest" description="Disordered" evidence="1">
    <location>
        <begin position="43"/>
        <end position="84"/>
    </location>
</feature>
<sequence>MDLFDIDPERLRHSNDADDGWWDRLIANSPLWSSDGSSARAPFPIIGLDDRQPGAASTDAPGTDAPGTDAPGTDAPGVDAAGGAVDGADATCTNADGADSDGANAARGAAASANAAGMDGSGMNGAGTGASGVGGLGRGRGRVRTSWVVVGSVREVAQELALVPLPDDVDTCLAEAEELLFARDRITCALADRVGRVHRAGQAKQHGHASTRSWLRTAAGMTVGGAGRLLMLGAELPRLP</sequence>
<dbReference type="EMBL" id="VIRM01000009">
    <property type="protein sequence ID" value="TQS21999.1"/>
    <property type="molecule type" value="Genomic_DNA"/>
</dbReference>
<evidence type="ECO:0008006" key="4">
    <source>
        <dbReference type="Google" id="ProtNLM"/>
    </source>
</evidence>
<feature type="non-terminal residue" evidence="2">
    <location>
        <position position="240"/>
    </location>
</feature>
<evidence type="ECO:0000313" key="2">
    <source>
        <dbReference type="EMBL" id="TQS21999.1"/>
    </source>
</evidence>
<accession>A0A544YZ08</accession>